<dbReference type="OMA" id="FEPNCFE"/>
<dbReference type="EMBL" id="KQ434809">
    <property type="protein sequence ID" value="KZC06418.1"/>
    <property type="molecule type" value="Genomic_DNA"/>
</dbReference>
<gene>
    <name evidence="2" type="ORF">WN55_10328</name>
</gene>
<organism evidence="2 3">
    <name type="scientific">Dufourea novaeangliae</name>
    <name type="common">Sweat bee</name>
    <dbReference type="NCBI Taxonomy" id="178035"/>
    <lineage>
        <taxon>Eukaryota</taxon>
        <taxon>Metazoa</taxon>
        <taxon>Ecdysozoa</taxon>
        <taxon>Arthropoda</taxon>
        <taxon>Hexapoda</taxon>
        <taxon>Insecta</taxon>
        <taxon>Pterygota</taxon>
        <taxon>Neoptera</taxon>
        <taxon>Endopterygota</taxon>
        <taxon>Hymenoptera</taxon>
        <taxon>Apocrita</taxon>
        <taxon>Aculeata</taxon>
        <taxon>Apoidea</taxon>
        <taxon>Anthophila</taxon>
        <taxon>Halictidae</taxon>
        <taxon>Rophitinae</taxon>
        <taxon>Dufourea</taxon>
    </lineage>
</organism>
<evidence type="ECO:0000313" key="2">
    <source>
        <dbReference type="EMBL" id="KZC06418.1"/>
    </source>
</evidence>
<keyword evidence="3" id="KW-1185">Reference proteome</keyword>
<sequence>MDEIEYKLKSANPVLISHAISKLFDSIKKKRNDGANVNISQIAEFKLLSAKRDSADLVLSASACQALIALVENGLWDVGEALTSFVSSISSMKNFVVSATAIGRLLTLILKNNNENNAMYPFTLHAPQHPFIMILNQDKYSWQTVLNQMMYIMNHQNPGIKKNSIEMLRPVFLYILCNPSNTFDCCMQPVWKLLIKSDHGIYLQTEVLLWLHTADARSCVNTNYRILEFTEKALLEKNKGYCTAFAPIIASVSLQLLKHGSDPRPNFDILSVIIDQCDVNIGNLMLVLLAEIITLCPTSYLCSILQTCTTITKKMVCNDIFLSTLMASILKWLAYPSMLCSDALDIATNLIRNMFVRVKRTAYDDTVFTSKTFKTFSYFDPYVQFHVEIVRSLNVCNSNDILLWLKGMSQVPIDLKHKCKLLLSGLFLQTTHPEAAKLSCSILVDVCREIKSFESHLLSLLLCKLAKSKSTTELRYLLPVVPELVTMRENVPIVTHTLDSLLQGDSQLKYCAIELYLKTLKAQPRCCRFVLAAIIDLTKTDPSWYSNAICTRAMKYICENHPEHGETLVPLLSQILNRSTDINGGTASALAIKSISALCKASVIDISSTWRVLAPKMEKEKRAVVLESLCELFGDIISYPSSLAIEEHDQLITGIVSNLWKYAMCNDTRVIESALKSLCCYRLEHMSLETLPADFRSHLITQKTGPVTSTDVPTKPEDVFQYIPSTCWIEMLQKINKTALSVAGDLLISFVNEEVSNFRSGIYIWPHGEPENFKYLPKQSVIRGVGEYLRRSNKAESNNHRIITECLRIFAQRYPKPLPNVNWNILKDTAVLSPEAKKYAFSIACYNAQVSLSARSIIEDYLSTYKSETNPDVHLNNECFMLYSNLEDLCQVVEPNNIKPFLKTTLKYVLQKMNFNNEHFINLFGSIMSAYARTLRSQDMSDKNFTLLSILLEKLFYRVDLTCERFKPYITAVLELSTKHLEKVTSPRTWLEITINELKNAIVIRAEFIIKKCPESPLTWLNELIDETASIPSVQVYLLETIQRIHREMQFVKSITNWIVDFMTQIQGLLLESSQDNSNKVQFYCSVLFVSIISVSGIDCTLMKQDSLATSTNVRVELFPHAISILSDRQDWKHVIPQIMEWLNNMRTSTIPSMYKLIFHRSLISVRHNSYYKEVWSKYLSIKTEV</sequence>
<dbReference type="STRING" id="178035.A0A154P5F4"/>
<dbReference type="InterPro" id="IPR016024">
    <property type="entry name" value="ARM-type_fold"/>
</dbReference>
<dbReference type="Proteomes" id="UP000076502">
    <property type="component" value="Unassembled WGS sequence"/>
</dbReference>
<feature type="domain" description="DUF3730" evidence="1">
    <location>
        <begin position="458"/>
        <end position="678"/>
    </location>
</feature>
<dbReference type="InterPro" id="IPR022542">
    <property type="entry name" value="FOCAD/RST1_DUF3730"/>
</dbReference>
<dbReference type="OrthoDB" id="6354723at2759"/>
<proteinExistence type="predicted"/>
<dbReference type="InterPro" id="IPR045163">
    <property type="entry name" value="Focadhesin/RST1"/>
</dbReference>
<dbReference type="SUPFAM" id="SSF48371">
    <property type="entry name" value="ARM repeat"/>
    <property type="match status" value="1"/>
</dbReference>
<evidence type="ECO:0000259" key="1">
    <source>
        <dbReference type="Pfam" id="PF12530"/>
    </source>
</evidence>
<dbReference type="PANTHER" id="PTHR16212:SF4">
    <property type="entry name" value="FOCADHESIN"/>
    <property type="match status" value="1"/>
</dbReference>
<dbReference type="AlphaFoldDB" id="A0A154P5F4"/>
<dbReference type="GO" id="GO:0060147">
    <property type="term" value="P:regulation of post-transcriptional gene silencing"/>
    <property type="evidence" value="ECO:0007669"/>
    <property type="project" value="InterPro"/>
</dbReference>
<dbReference type="Pfam" id="PF12530">
    <property type="entry name" value="DUF3730"/>
    <property type="match status" value="1"/>
</dbReference>
<protein>
    <submittedName>
        <fullName evidence="2">Focadhesin</fullName>
    </submittedName>
</protein>
<name>A0A154P5F4_DUFNO</name>
<evidence type="ECO:0000313" key="3">
    <source>
        <dbReference type="Proteomes" id="UP000076502"/>
    </source>
</evidence>
<dbReference type="PANTHER" id="PTHR16212">
    <property type="entry name" value="FOCADHESIN FAMILY MEMBER"/>
    <property type="match status" value="1"/>
</dbReference>
<accession>A0A154P5F4</accession>
<reference evidence="2 3" key="1">
    <citation type="submission" date="2015-07" db="EMBL/GenBank/DDBJ databases">
        <title>The genome of Dufourea novaeangliae.</title>
        <authorList>
            <person name="Pan H."/>
            <person name="Kapheim K."/>
        </authorList>
    </citation>
    <scope>NUCLEOTIDE SEQUENCE [LARGE SCALE GENOMIC DNA]</scope>
    <source>
        <strain evidence="2">0120121106</strain>
        <tissue evidence="2">Whole body</tissue>
    </source>
</reference>